<dbReference type="GO" id="GO:0005576">
    <property type="term" value="C:extracellular region"/>
    <property type="evidence" value="ECO:0007669"/>
    <property type="project" value="InterPro"/>
</dbReference>
<reference evidence="5" key="2">
    <citation type="submission" date="2023-06" db="EMBL/GenBank/DDBJ databases">
        <authorList>
            <consortium name="Lawrence Berkeley National Laboratory"/>
            <person name="Mondo S.J."/>
            <person name="Hensen N."/>
            <person name="Bonometti L."/>
            <person name="Westerberg I."/>
            <person name="Brannstrom I.O."/>
            <person name="Guillou S."/>
            <person name="Cros-Aarteil S."/>
            <person name="Calhoun S."/>
            <person name="Haridas S."/>
            <person name="Kuo A."/>
            <person name="Pangilinan J."/>
            <person name="Riley R."/>
            <person name="Labutti K."/>
            <person name="Andreopoulos B."/>
            <person name="Lipzen A."/>
            <person name="Chen C."/>
            <person name="Yanf M."/>
            <person name="Daum C."/>
            <person name="Ng V."/>
            <person name="Clum A."/>
            <person name="Steindorff A."/>
            <person name="Ohm R."/>
            <person name="Martin F."/>
            <person name="Silar P."/>
            <person name="Natvig D."/>
            <person name="Lalanne C."/>
            <person name="Gautier V."/>
            <person name="Ament-Velasquez S.L."/>
            <person name="Kruys A."/>
            <person name="Hutchinson M.I."/>
            <person name="Powell A.J."/>
            <person name="Barry K."/>
            <person name="Miller A.N."/>
            <person name="Grigoriev I.V."/>
            <person name="Debuchy R."/>
            <person name="Gladieux P."/>
            <person name="Thoren M.H."/>
            <person name="Johannesson H."/>
        </authorList>
    </citation>
    <scope>NUCLEOTIDE SEQUENCE</scope>
    <source>
        <strain evidence="5">PSN324</strain>
    </source>
</reference>
<gene>
    <name evidence="5" type="ORF">QBC42DRAFT_343982</name>
</gene>
<evidence type="ECO:0000313" key="6">
    <source>
        <dbReference type="Proteomes" id="UP001321749"/>
    </source>
</evidence>
<evidence type="ECO:0000313" key="5">
    <source>
        <dbReference type="EMBL" id="KAK4465366.1"/>
    </source>
</evidence>
<keyword evidence="6" id="KW-1185">Reference proteome</keyword>
<name>A0AAV9I1W4_9PEZI</name>
<evidence type="ECO:0000256" key="2">
    <source>
        <dbReference type="ARBA" id="ARBA00009576"/>
    </source>
</evidence>
<comment type="caution">
    <text evidence="5">The sequence shown here is derived from an EMBL/GenBank/DDBJ whole genome shotgun (WGS) entry which is preliminary data.</text>
</comment>
<dbReference type="CDD" id="cd23508">
    <property type="entry name" value="hydrophobin_II"/>
    <property type="match status" value="1"/>
</dbReference>
<dbReference type="EMBL" id="MU864940">
    <property type="protein sequence ID" value="KAK4465366.1"/>
    <property type="molecule type" value="Genomic_DNA"/>
</dbReference>
<dbReference type="InterPro" id="IPR036686">
    <property type="entry name" value="Class_II_Hydrophobin_sf"/>
</dbReference>
<sequence>MKGFCLKVKLITTDNPPSTIPTCLIYLPAYLAYLFSTIRASFFTMKLTIFKTIMLAAVIESGLAVADDLCPEGALYTVPQCCRTNMLNAAALGCRNPPSIPEDGTQFKSICAASMRKASCCTVPVDLVKVVRQQLPIYARGVNPPGSLRDRLYIQELLEAGCSTGKPKVILHPNLLFTLYVVCELELEEEESGLEKSPRSCGTTECGKRAPRYLSKEMIRSLQSVSDCSGQINLEDETRT</sequence>
<dbReference type="AlphaFoldDB" id="A0AAV9I1W4"/>
<keyword evidence="4" id="KW-1133">Transmembrane helix</keyword>
<evidence type="ECO:0000256" key="4">
    <source>
        <dbReference type="SAM" id="Phobius"/>
    </source>
</evidence>
<dbReference type="Pfam" id="PF06766">
    <property type="entry name" value="Hydrophobin_2"/>
    <property type="match status" value="1"/>
</dbReference>
<dbReference type="Proteomes" id="UP001321749">
    <property type="component" value="Unassembled WGS sequence"/>
</dbReference>
<comment type="similarity">
    <text evidence="2">Belongs to the cerato-ulmin hydrophobin family.</text>
</comment>
<protein>
    <submittedName>
        <fullName evidence="5">Fungal hydrophobin-domain-containing protein</fullName>
    </submittedName>
</protein>
<feature type="transmembrane region" description="Helical" evidence="4">
    <location>
        <begin position="24"/>
        <end position="45"/>
    </location>
</feature>
<evidence type="ECO:0000256" key="3">
    <source>
        <dbReference type="ARBA" id="ARBA00023157"/>
    </source>
</evidence>
<organism evidence="5 6">
    <name type="scientific">Cladorrhinum samala</name>
    <dbReference type="NCBI Taxonomy" id="585594"/>
    <lineage>
        <taxon>Eukaryota</taxon>
        <taxon>Fungi</taxon>
        <taxon>Dikarya</taxon>
        <taxon>Ascomycota</taxon>
        <taxon>Pezizomycotina</taxon>
        <taxon>Sordariomycetes</taxon>
        <taxon>Sordariomycetidae</taxon>
        <taxon>Sordariales</taxon>
        <taxon>Podosporaceae</taxon>
        <taxon>Cladorrhinum</taxon>
    </lineage>
</organism>
<dbReference type="InterPro" id="IPR010636">
    <property type="entry name" value="Class_II_hydrophobin"/>
</dbReference>
<keyword evidence="4" id="KW-0812">Transmembrane</keyword>
<proteinExistence type="inferred from homology"/>
<dbReference type="SUPFAM" id="SSF101751">
    <property type="entry name" value="Hydrophobin II, HfbII"/>
    <property type="match status" value="1"/>
</dbReference>
<dbReference type="PANTHER" id="PTHR42341:SF1">
    <property type="entry name" value="HYDROPHOBIN"/>
    <property type="match status" value="1"/>
</dbReference>
<dbReference type="Gene3D" id="3.20.120.10">
    <property type="entry name" value="Hydrophobin"/>
    <property type="match status" value="1"/>
</dbReference>
<dbReference type="PANTHER" id="PTHR42341">
    <property type="entry name" value="HYDROPHOBIN"/>
    <property type="match status" value="1"/>
</dbReference>
<reference evidence="5" key="1">
    <citation type="journal article" date="2023" name="Mol. Phylogenet. Evol.">
        <title>Genome-scale phylogeny and comparative genomics of the fungal order Sordariales.</title>
        <authorList>
            <person name="Hensen N."/>
            <person name="Bonometti L."/>
            <person name="Westerberg I."/>
            <person name="Brannstrom I.O."/>
            <person name="Guillou S."/>
            <person name="Cros-Aarteil S."/>
            <person name="Calhoun S."/>
            <person name="Haridas S."/>
            <person name="Kuo A."/>
            <person name="Mondo S."/>
            <person name="Pangilinan J."/>
            <person name="Riley R."/>
            <person name="LaButti K."/>
            <person name="Andreopoulos B."/>
            <person name="Lipzen A."/>
            <person name="Chen C."/>
            <person name="Yan M."/>
            <person name="Daum C."/>
            <person name="Ng V."/>
            <person name="Clum A."/>
            <person name="Steindorff A."/>
            <person name="Ohm R.A."/>
            <person name="Martin F."/>
            <person name="Silar P."/>
            <person name="Natvig D.O."/>
            <person name="Lalanne C."/>
            <person name="Gautier V."/>
            <person name="Ament-Velasquez S.L."/>
            <person name="Kruys A."/>
            <person name="Hutchinson M.I."/>
            <person name="Powell A.J."/>
            <person name="Barry K."/>
            <person name="Miller A.N."/>
            <person name="Grigoriev I.V."/>
            <person name="Debuchy R."/>
            <person name="Gladieux P."/>
            <person name="Hiltunen Thoren M."/>
            <person name="Johannesson H."/>
        </authorList>
    </citation>
    <scope>NUCLEOTIDE SEQUENCE</scope>
    <source>
        <strain evidence="5">PSN324</strain>
    </source>
</reference>
<keyword evidence="4" id="KW-0472">Membrane</keyword>
<comment type="subcellular location">
    <subcellularLocation>
        <location evidence="1">Cell envelope</location>
    </subcellularLocation>
</comment>
<keyword evidence="3" id="KW-1015">Disulfide bond</keyword>
<accession>A0AAV9I1W4</accession>
<evidence type="ECO:0000256" key="1">
    <source>
        <dbReference type="ARBA" id="ARBA00004196"/>
    </source>
</evidence>